<dbReference type="GO" id="GO:0052381">
    <property type="term" value="F:tRNA dimethylallyltransferase activity"/>
    <property type="evidence" value="ECO:0007669"/>
    <property type="project" value="UniProtKB-UniRule"/>
</dbReference>
<evidence type="ECO:0000256" key="7">
    <source>
        <dbReference type="RuleBase" id="RU003785"/>
    </source>
</evidence>
<keyword evidence="4 5" id="KW-0067">ATP-binding</keyword>
<dbReference type="Gene3D" id="1.10.20.140">
    <property type="match status" value="1"/>
</dbReference>
<comment type="similarity">
    <text evidence="1 5 7">Belongs to the IPP transferase family.</text>
</comment>
<evidence type="ECO:0000256" key="1">
    <source>
        <dbReference type="ARBA" id="ARBA00005842"/>
    </source>
</evidence>
<dbReference type="RefSeq" id="XP_037139334.1">
    <property type="nucleotide sequence ID" value="XM_037283438.1"/>
</dbReference>
<keyword evidence="2 5" id="KW-0808">Transferase</keyword>
<dbReference type="Pfam" id="PF01715">
    <property type="entry name" value="IPPT"/>
    <property type="match status" value="1"/>
</dbReference>
<dbReference type="PIRSF" id="PIRSF039110">
    <property type="entry name" value="IPP_transferase"/>
    <property type="match status" value="1"/>
</dbReference>
<dbReference type="Gene3D" id="3.40.50.300">
    <property type="entry name" value="P-loop containing nucleotide triphosphate hydrolases"/>
    <property type="match status" value="1"/>
</dbReference>
<keyword evidence="3 5" id="KW-0547">Nucleotide-binding</keyword>
<name>A0A7G3ZGM4_9SACH</name>
<dbReference type="GO" id="GO:0006400">
    <property type="term" value="P:tRNA modification"/>
    <property type="evidence" value="ECO:0007669"/>
    <property type="project" value="TreeGrafter"/>
</dbReference>
<dbReference type="EC" id="2.5.1.75" evidence="5 6"/>
<evidence type="ECO:0000256" key="6">
    <source>
        <dbReference type="RuleBase" id="RU003783"/>
    </source>
</evidence>
<evidence type="ECO:0000313" key="10">
    <source>
        <dbReference type="Proteomes" id="UP000515788"/>
    </source>
</evidence>
<dbReference type="InterPro" id="IPR030666">
    <property type="entry name" value="IPP_transferase_euk"/>
</dbReference>
<dbReference type="GeneID" id="59325827"/>
<accession>A0A7G3ZGM4</accession>
<gene>
    <name evidence="9" type="ORF">HG536_0D01820</name>
</gene>
<dbReference type="InterPro" id="IPR027417">
    <property type="entry name" value="P-loop_NTPase"/>
</dbReference>
<comment type="catalytic activity">
    <reaction evidence="5 6">
        <text>adenosine(37) in tRNA + dimethylallyl diphosphate = N(6)-dimethylallyladenosine(37) in tRNA + diphosphate</text>
        <dbReference type="Rhea" id="RHEA:26482"/>
        <dbReference type="Rhea" id="RHEA-COMP:10162"/>
        <dbReference type="Rhea" id="RHEA-COMP:10375"/>
        <dbReference type="ChEBI" id="CHEBI:33019"/>
        <dbReference type="ChEBI" id="CHEBI:57623"/>
        <dbReference type="ChEBI" id="CHEBI:74411"/>
        <dbReference type="ChEBI" id="CHEBI:74415"/>
        <dbReference type="EC" id="2.5.1.75"/>
    </reaction>
</comment>
<dbReference type="Gene3D" id="3.30.160.60">
    <property type="entry name" value="Classic Zinc Finger"/>
    <property type="match status" value="1"/>
</dbReference>
<dbReference type="HAMAP" id="MF_00185">
    <property type="entry name" value="IPP_trans"/>
    <property type="match status" value="1"/>
</dbReference>
<evidence type="ECO:0000256" key="4">
    <source>
        <dbReference type="ARBA" id="ARBA00022840"/>
    </source>
</evidence>
<dbReference type="NCBIfam" id="TIGR00174">
    <property type="entry name" value="miaA"/>
    <property type="match status" value="1"/>
</dbReference>
<feature type="region of interest" description="Disordered" evidence="8">
    <location>
        <begin position="399"/>
        <end position="430"/>
    </location>
</feature>
<reference evidence="9 10" key="1">
    <citation type="submission" date="2020-06" db="EMBL/GenBank/DDBJ databases">
        <title>The yeast mating-type switching endonuclease HO is a domesticated member of an unorthodox homing genetic element family.</title>
        <authorList>
            <person name="Coughlan A.Y."/>
            <person name="Lombardi L."/>
            <person name="Braun-Galleani S."/>
            <person name="Martos A.R."/>
            <person name="Galeote V."/>
            <person name="Bigey F."/>
            <person name="Dequin S."/>
            <person name="Byrne K.P."/>
            <person name="Wolfe K.H."/>
        </authorList>
    </citation>
    <scope>NUCLEOTIDE SEQUENCE [LARGE SCALE GENOMIC DNA]</scope>
    <source>
        <strain evidence="9 10">CBS764</strain>
    </source>
</reference>
<proteinExistence type="inferred from homology"/>
<dbReference type="InterPro" id="IPR018022">
    <property type="entry name" value="IPT"/>
</dbReference>
<evidence type="ECO:0000256" key="8">
    <source>
        <dbReference type="SAM" id="MobiDB-lite"/>
    </source>
</evidence>
<dbReference type="Proteomes" id="UP000515788">
    <property type="component" value="Chromosome 4"/>
</dbReference>
<keyword evidence="5" id="KW-0963">Cytoplasm</keyword>
<dbReference type="GO" id="GO:0005524">
    <property type="term" value="F:ATP binding"/>
    <property type="evidence" value="ECO:0007669"/>
    <property type="project" value="UniProtKB-UniRule"/>
</dbReference>
<feature type="compositionally biased region" description="Basic and acidic residues" evidence="8">
    <location>
        <begin position="414"/>
        <end position="430"/>
    </location>
</feature>
<dbReference type="PANTHER" id="PTHR11088:SF89">
    <property type="entry name" value="TRNA DIMETHYLALLYLTRANSFERASE"/>
    <property type="match status" value="1"/>
</dbReference>
<keyword evidence="10" id="KW-1185">Reference proteome</keyword>
<dbReference type="EMBL" id="CP059249">
    <property type="protein sequence ID" value="QLL32660.1"/>
    <property type="molecule type" value="Genomic_DNA"/>
</dbReference>
<dbReference type="GO" id="GO:0005739">
    <property type="term" value="C:mitochondrion"/>
    <property type="evidence" value="ECO:0007669"/>
    <property type="project" value="TreeGrafter"/>
</dbReference>
<dbReference type="SUPFAM" id="SSF52540">
    <property type="entry name" value="P-loop containing nucleoside triphosphate hydrolases"/>
    <property type="match status" value="1"/>
</dbReference>
<evidence type="ECO:0000313" key="9">
    <source>
        <dbReference type="EMBL" id="QLL32660.1"/>
    </source>
</evidence>
<organism evidence="9 10">
    <name type="scientific">Torulaspora globosa</name>
    <dbReference type="NCBI Taxonomy" id="48254"/>
    <lineage>
        <taxon>Eukaryota</taxon>
        <taxon>Fungi</taxon>
        <taxon>Dikarya</taxon>
        <taxon>Ascomycota</taxon>
        <taxon>Saccharomycotina</taxon>
        <taxon>Saccharomycetes</taxon>
        <taxon>Saccharomycetales</taxon>
        <taxon>Saccharomycetaceae</taxon>
        <taxon>Torulaspora</taxon>
    </lineage>
</organism>
<sequence length="430" mass="49706">MLKTIWHKLCRTVTMSSRGKVIVVAGTTGVGKSQLSIQLAERFNGEVINSDSMQVYKGIPVITNKHPVQERNGIEHHVMNHVDWSEEYFLHRFEKECDQAISDIHSRGKLAIIVGGTHYYLQCLFNKRIDAVSRELSETEAAMLESEDPQSLYDTLKECDPRIASKFHPNDVRRVKRMLEIFYKTGKKPSDAYAEQQVGLRYDTLFFWLYSDPEPLNSRLDDRVDKMLEVGGMAEINELYECYKSKNYDVDQCENGVWQVIGFKEFLPWLEKQPNTSFEECVDRMKIRTRQYAKKQVKWIKKMLIPDINGDIYLLDASDLSKWDANVAERSTKITENFVNGEPMSQERAPAGLVALLDHKSECRTPMSDTQQFTCDICFDKNGKPLVAVGQGNWEIHSRSRRHRSNLTRGTRKAAYEKWKQAKEKDVEGE</sequence>
<feature type="compositionally biased region" description="Basic residues" evidence="8">
    <location>
        <begin position="399"/>
        <end position="412"/>
    </location>
</feature>
<dbReference type="PANTHER" id="PTHR11088">
    <property type="entry name" value="TRNA DIMETHYLALLYLTRANSFERASE"/>
    <property type="match status" value="1"/>
</dbReference>
<comment type="function">
    <text evidence="5">Catalyzes the transfer of a dimethylallyl group onto the adenine at position 37.</text>
</comment>
<dbReference type="KEGG" id="tgb:HG536_0D01820"/>
<evidence type="ECO:0000256" key="2">
    <source>
        <dbReference type="ARBA" id="ARBA00022679"/>
    </source>
</evidence>
<keyword evidence="5 6" id="KW-0819">tRNA processing</keyword>
<protein>
    <recommendedName>
        <fullName evidence="5 6">tRNA dimethylallyltransferase</fullName>
        <ecNumber evidence="5 6">2.5.1.75</ecNumber>
    </recommendedName>
</protein>
<dbReference type="AlphaFoldDB" id="A0A7G3ZGM4"/>
<evidence type="ECO:0000256" key="3">
    <source>
        <dbReference type="ARBA" id="ARBA00022741"/>
    </source>
</evidence>
<dbReference type="OrthoDB" id="775260at2759"/>
<dbReference type="InterPro" id="IPR039657">
    <property type="entry name" value="Dimethylallyltransferase"/>
</dbReference>
<evidence type="ECO:0000256" key="5">
    <source>
        <dbReference type="PIRNR" id="PIRNR039110"/>
    </source>
</evidence>